<dbReference type="PROSITE" id="PS50102">
    <property type="entry name" value="RRM"/>
    <property type="match status" value="1"/>
</dbReference>
<gene>
    <name evidence="7" type="ORF">RN001_004220</name>
</gene>
<sequence length="186" mass="22249">MDESNEDQRTVWCGNLSEKITEEILYELFLQTAPLERVHIPKDKHGNSTNYGFVTFKHLCSVPYAVNLLNGISLYNKKINIKPRCRNTDQPKIFQQSNDVRAPPFTPVVNNVQTRIDPFENIDLLMHLGNQLLLNNNRHYFAGDYRNERPSNNQREYSHYHDNRREQSRRYRRRNNHYHNDRYNSN</sequence>
<evidence type="ECO:0000256" key="2">
    <source>
        <dbReference type="ARBA" id="ARBA00022884"/>
    </source>
</evidence>
<reference evidence="8" key="1">
    <citation type="submission" date="2023-01" db="EMBL/GenBank/DDBJ databases">
        <title>Key to firefly adult light organ development and bioluminescence: homeobox transcription factors regulate luciferase expression and transportation to peroxisome.</title>
        <authorList>
            <person name="Fu X."/>
        </authorList>
    </citation>
    <scope>NUCLEOTIDE SEQUENCE [LARGE SCALE GENOMIC DNA]</scope>
</reference>
<protein>
    <recommendedName>
        <fullName evidence="6">RRM domain-containing protein</fullName>
    </recommendedName>
</protein>
<evidence type="ECO:0000256" key="5">
    <source>
        <dbReference type="SAM" id="MobiDB-lite"/>
    </source>
</evidence>
<comment type="subcellular location">
    <subcellularLocation>
        <location evidence="1">Nucleus</location>
        <location evidence="1">Nucleoplasm</location>
    </subcellularLocation>
</comment>
<proteinExistence type="predicted"/>
<dbReference type="SUPFAM" id="SSF54928">
    <property type="entry name" value="RNA-binding domain, RBD"/>
    <property type="match status" value="1"/>
</dbReference>
<keyword evidence="2 4" id="KW-0694">RNA-binding</keyword>
<dbReference type="Gene3D" id="3.30.70.330">
    <property type="match status" value="1"/>
</dbReference>
<evidence type="ECO:0000313" key="7">
    <source>
        <dbReference type="EMBL" id="KAK4880901.1"/>
    </source>
</evidence>
<feature type="region of interest" description="Disordered" evidence="5">
    <location>
        <begin position="144"/>
        <end position="186"/>
    </location>
</feature>
<dbReference type="GO" id="GO:0000381">
    <property type="term" value="P:regulation of alternative mRNA splicing, via spliceosome"/>
    <property type="evidence" value="ECO:0007669"/>
    <property type="project" value="TreeGrafter"/>
</dbReference>
<feature type="domain" description="RRM" evidence="6">
    <location>
        <begin position="9"/>
        <end position="86"/>
    </location>
</feature>
<dbReference type="InterPro" id="IPR000504">
    <property type="entry name" value="RRM_dom"/>
</dbReference>
<dbReference type="PANTHER" id="PTHR13798:SF11">
    <property type="entry name" value="RNA-BINDING PROTEIN 7-RELATED"/>
    <property type="match status" value="1"/>
</dbReference>
<dbReference type="Proteomes" id="UP001353858">
    <property type="component" value="Unassembled WGS sequence"/>
</dbReference>
<dbReference type="InterPro" id="IPR012677">
    <property type="entry name" value="Nucleotide-bd_a/b_plait_sf"/>
</dbReference>
<feature type="compositionally biased region" description="Basic and acidic residues" evidence="5">
    <location>
        <begin position="156"/>
        <end position="169"/>
    </location>
</feature>
<dbReference type="SMART" id="SM00360">
    <property type="entry name" value="RRM"/>
    <property type="match status" value="1"/>
</dbReference>
<dbReference type="EMBL" id="JARPUR010000002">
    <property type="protein sequence ID" value="KAK4880901.1"/>
    <property type="molecule type" value="Genomic_DNA"/>
</dbReference>
<evidence type="ECO:0000256" key="4">
    <source>
        <dbReference type="PROSITE-ProRule" id="PRU00176"/>
    </source>
</evidence>
<keyword evidence="3" id="KW-0539">Nucleus</keyword>
<dbReference type="AlphaFoldDB" id="A0AAN7PE61"/>
<evidence type="ECO:0000313" key="8">
    <source>
        <dbReference type="Proteomes" id="UP001353858"/>
    </source>
</evidence>
<dbReference type="PANTHER" id="PTHR13798">
    <property type="entry name" value="RNA BINDING MOTIF RBM PROTEIN -RELATED"/>
    <property type="match status" value="1"/>
</dbReference>
<comment type="caution">
    <text evidence="7">The sequence shown here is derived from an EMBL/GenBank/DDBJ whole genome shotgun (WGS) entry which is preliminary data.</text>
</comment>
<dbReference type="GO" id="GO:0003727">
    <property type="term" value="F:single-stranded RNA binding"/>
    <property type="evidence" value="ECO:0007669"/>
    <property type="project" value="TreeGrafter"/>
</dbReference>
<dbReference type="GO" id="GO:0005654">
    <property type="term" value="C:nucleoplasm"/>
    <property type="evidence" value="ECO:0007669"/>
    <property type="project" value="UniProtKB-SubCell"/>
</dbReference>
<accession>A0AAN7PE61</accession>
<evidence type="ECO:0000259" key="6">
    <source>
        <dbReference type="PROSITE" id="PS50102"/>
    </source>
</evidence>
<dbReference type="CDD" id="cd12336">
    <property type="entry name" value="RRM_RBM7_like"/>
    <property type="match status" value="1"/>
</dbReference>
<keyword evidence="8" id="KW-1185">Reference proteome</keyword>
<dbReference type="Pfam" id="PF00076">
    <property type="entry name" value="RRM_1"/>
    <property type="match status" value="1"/>
</dbReference>
<dbReference type="InterPro" id="IPR035979">
    <property type="entry name" value="RBD_domain_sf"/>
</dbReference>
<organism evidence="7 8">
    <name type="scientific">Aquatica leii</name>
    <dbReference type="NCBI Taxonomy" id="1421715"/>
    <lineage>
        <taxon>Eukaryota</taxon>
        <taxon>Metazoa</taxon>
        <taxon>Ecdysozoa</taxon>
        <taxon>Arthropoda</taxon>
        <taxon>Hexapoda</taxon>
        <taxon>Insecta</taxon>
        <taxon>Pterygota</taxon>
        <taxon>Neoptera</taxon>
        <taxon>Endopterygota</taxon>
        <taxon>Coleoptera</taxon>
        <taxon>Polyphaga</taxon>
        <taxon>Elateriformia</taxon>
        <taxon>Elateroidea</taxon>
        <taxon>Lampyridae</taxon>
        <taxon>Luciolinae</taxon>
        <taxon>Aquatica</taxon>
    </lineage>
</organism>
<name>A0AAN7PE61_9COLE</name>
<evidence type="ECO:0000256" key="1">
    <source>
        <dbReference type="ARBA" id="ARBA00004642"/>
    </source>
</evidence>
<evidence type="ECO:0000256" key="3">
    <source>
        <dbReference type="ARBA" id="ARBA00023242"/>
    </source>
</evidence>
<dbReference type="InterPro" id="IPR052285">
    <property type="entry name" value="NEXT_complex_subunit"/>
</dbReference>